<dbReference type="RefSeq" id="WP_148296173.1">
    <property type="nucleotide sequence ID" value="NZ_BAUW01000173.1"/>
</dbReference>
<sequence>MLEQKVRPRASSKDHDFIMITKALVMASERGHPSVDAIKQVFYQLINGRGIRSDIKPRSSLPQLPDATRGLGHYDKLHKGVES</sequence>
<reference evidence="2 3" key="1">
    <citation type="submission" date="2013-12" db="EMBL/GenBank/DDBJ databases">
        <title>NBRP : Genome information of microbial organism related human and environment.</title>
        <authorList>
            <person name="Hattori M."/>
            <person name="Oshima K."/>
            <person name="Inaba H."/>
            <person name="Suda W."/>
            <person name="Sakamoto M."/>
            <person name="Iino T."/>
            <person name="Kitahara M."/>
            <person name="Oshida Y."/>
            <person name="Iida T."/>
            <person name="Kudo T."/>
            <person name="Itoh T."/>
            <person name="Ahmed I."/>
            <person name="Ohkuma M."/>
        </authorList>
    </citation>
    <scope>NUCLEOTIDE SEQUENCE [LARGE SCALE GENOMIC DNA]</scope>
    <source>
        <strain evidence="2 3">JCM 21738</strain>
    </source>
</reference>
<keyword evidence="3" id="KW-1185">Reference proteome</keyword>
<evidence type="ECO:0000256" key="1">
    <source>
        <dbReference type="SAM" id="MobiDB-lite"/>
    </source>
</evidence>
<proteinExistence type="predicted"/>
<accession>W4RVD6</accession>
<organism evidence="2 3">
    <name type="scientific">Mesobacillus boroniphilus JCM 21738</name>
    <dbReference type="NCBI Taxonomy" id="1294265"/>
    <lineage>
        <taxon>Bacteria</taxon>
        <taxon>Bacillati</taxon>
        <taxon>Bacillota</taxon>
        <taxon>Bacilli</taxon>
        <taxon>Bacillales</taxon>
        <taxon>Bacillaceae</taxon>
        <taxon>Mesobacillus</taxon>
    </lineage>
</organism>
<gene>
    <name evidence="2" type="ORF">JCM21738_5491</name>
</gene>
<dbReference type="EMBL" id="BAUW01000173">
    <property type="protein sequence ID" value="GAE48375.1"/>
    <property type="molecule type" value="Genomic_DNA"/>
</dbReference>
<feature type="compositionally biased region" description="Basic and acidic residues" evidence="1">
    <location>
        <begin position="72"/>
        <end position="83"/>
    </location>
</feature>
<dbReference type="eggNOG" id="COG4584">
    <property type="taxonomic scope" value="Bacteria"/>
</dbReference>
<name>W4RVD6_9BACI</name>
<evidence type="ECO:0000313" key="2">
    <source>
        <dbReference type="EMBL" id="GAE48375.1"/>
    </source>
</evidence>
<dbReference type="AlphaFoldDB" id="W4RVD6"/>
<dbReference type="Proteomes" id="UP000018949">
    <property type="component" value="Unassembled WGS sequence"/>
</dbReference>
<evidence type="ECO:0000313" key="3">
    <source>
        <dbReference type="Proteomes" id="UP000018949"/>
    </source>
</evidence>
<feature type="region of interest" description="Disordered" evidence="1">
    <location>
        <begin position="54"/>
        <end position="83"/>
    </location>
</feature>
<comment type="caution">
    <text evidence="2">The sequence shown here is derived from an EMBL/GenBank/DDBJ whole genome shotgun (WGS) entry which is preliminary data.</text>
</comment>
<protein>
    <submittedName>
        <fullName evidence="2">Transposase</fullName>
    </submittedName>
</protein>